<accession>A0ABQ1M2U9</accession>
<keyword evidence="4" id="KW-1185">Reference proteome</keyword>
<feature type="compositionally biased region" description="Low complexity" evidence="1">
    <location>
        <begin position="678"/>
        <end position="694"/>
    </location>
</feature>
<evidence type="ECO:0000313" key="4">
    <source>
        <dbReference type="Proteomes" id="UP000637769"/>
    </source>
</evidence>
<dbReference type="EMBL" id="BMCH01000005">
    <property type="protein sequence ID" value="GGC34162.1"/>
    <property type="molecule type" value="Genomic_DNA"/>
</dbReference>
<name>A0ABQ1M2U9_9PROT</name>
<feature type="domain" description="Phage tail lysozyme" evidence="2">
    <location>
        <begin position="449"/>
        <end position="568"/>
    </location>
</feature>
<protein>
    <recommendedName>
        <fullName evidence="2">Phage tail lysozyme domain-containing protein</fullName>
    </recommendedName>
</protein>
<comment type="caution">
    <text evidence="3">The sequence shown here is derived from an EMBL/GenBank/DDBJ whole genome shotgun (WGS) entry which is preliminary data.</text>
</comment>
<evidence type="ECO:0000313" key="3">
    <source>
        <dbReference type="EMBL" id="GGC34162.1"/>
    </source>
</evidence>
<dbReference type="Pfam" id="PF18013">
    <property type="entry name" value="Phage_lysozyme2"/>
    <property type="match status" value="1"/>
</dbReference>
<feature type="region of interest" description="Disordered" evidence="1">
    <location>
        <begin position="627"/>
        <end position="653"/>
    </location>
</feature>
<dbReference type="InterPro" id="IPR041219">
    <property type="entry name" value="Phage_lysozyme2"/>
</dbReference>
<organism evidence="3 4">
    <name type="scientific">Asaia siamensis</name>
    <dbReference type="NCBI Taxonomy" id="110479"/>
    <lineage>
        <taxon>Bacteria</taxon>
        <taxon>Pseudomonadati</taxon>
        <taxon>Pseudomonadota</taxon>
        <taxon>Alphaproteobacteria</taxon>
        <taxon>Acetobacterales</taxon>
        <taxon>Acetobacteraceae</taxon>
        <taxon>Asaia</taxon>
    </lineage>
</organism>
<dbReference type="Gene3D" id="1.10.530.10">
    <property type="match status" value="1"/>
</dbReference>
<dbReference type="RefSeq" id="WP_188426610.1">
    <property type="nucleotide sequence ID" value="NZ_BMCH01000005.1"/>
</dbReference>
<evidence type="ECO:0000256" key="1">
    <source>
        <dbReference type="SAM" id="MobiDB-lite"/>
    </source>
</evidence>
<evidence type="ECO:0000259" key="2">
    <source>
        <dbReference type="Pfam" id="PF18013"/>
    </source>
</evidence>
<reference evidence="4" key="1">
    <citation type="journal article" date="2019" name="Int. J. Syst. Evol. Microbiol.">
        <title>The Global Catalogue of Microorganisms (GCM) 10K type strain sequencing project: providing services to taxonomists for standard genome sequencing and annotation.</title>
        <authorList>
            <consortium name="The Broad Institute Genomics Platform"/>
            <consortium name="The Broad Institute Genome Sequencing Center for Infectious Disease"/>
            <person name="Wu L."/>
            <person name="Ma J."/>
        </authorList>
    </citation>
    <scope>NUCLEOTIDE SEQUENCE [LARGE SCALE GENOMIC DNA]</scope>
    <source>
        <strain evidence="4">CCM 7132</strain>
    </source>
</reference>
<dbReference type="Proteomes" id="UP000637769">
    <property type="component" value="Unassembled WGS sequence"/>
</dbReference>
<proteinExistence type="predicted"/>
<sequence>MAGNGVSVAITAQDRASSTLERINSRLARMQLPARRTFGALQRFSQVTGLTRLRGGLSSVAREGVSAFRSIGQIAPVLGTVTGATSVAGIYRLASAWAKMGTEIRTTSHAIGIAPERLAKLQNAARLSGGSGEAVTGALQSLSQTQWEMAHGFAPEAQATFQALFNGTGTSIKQIEQMKPDELFDRLIKRLRGIKNPAAQAIAAQKLFGGAAAGLLPILQQTEKEYQANIRLAERYGVNNQKGADAAARLQHSLNGLTLAGEGLAYSIAQAIEPNVRAVIDRMSDWIAENREWIALRIGKIFGEVADAVSRVVKWLQDGGWDEITGKIRSVVNALGGWKGVAAEAVIAVGALYAAPVLMGMASFALQVMAISKAFDAMKVSAEAANGAAGVPKKIGKGAVVRTFARGVGILAVMEAAQQGADALGWQNKSAQISASIDRRLGTNLPYAYQAYKYYTSHGRSSAEASGLVSRIDRESGFNAGAEGDSGQAYGILQWHPDRQANFKKQFGHDIRNSTFSEQLQFSDWELSNTEKKAGDRLHEAGSASQAGAIASLYYARPKDLVGEAGATAAGAVAWQRRLEERDRYGANGFAGWAHDVRNRIAGAFAAPEVALQPDWGRWGRGLAARMLGNPDTKEPGSAPGPGPADWGKDLISGLKLPSSEPSIVKIEIDNKNALPGAKVKASSSSPSVQIASVRTSRAMDPTSTATGN</sequence>
<feature type="region of interest" description="Disordered" evidence="1">
    <location>
        <begin position="676"/>
        <end position="709"/>
    </location>
</feature>
<gene>
    <name evidence="3" type="ORF">GCM10007207_19610</name>
</gene>